<evidence type="ECO:0000313" key="21">
    <source>
        <dbReference type="EMBL" id="RAR14378.1"/>
    </source>
</evidence>
<dbReference type="InterPro" id="IPR015943">
    <property type="entry name" value="WD40/YVTN_repeat-like_dom_sf"/>
</dbReference>
<comment type="function">
    <text evidence="14">Catalyzes 2 different reactions between oxygen and the acireductone 1,2-dihydroxy-3-keto-5-methylthiopentene (DHK-MTPene) depending upon the metal bound in the active site. Fe-containing acireductone dioxygenase (Fe-ARD) produces formate and 2-keto-4-methylthiobutyrate (KMTB), the alpha-ketoacid precursor of methionine in the methionine recycle pathway. Ni-containing acireductone dioxygenase (Ni-ARD) produces methylthiopropionate, carbon monoxide and formate, and does not lie on the methionine recycle pathway.</text>
</comment>
<feature type="binding site" evidence="14">
    <location>
        <position position="946"/>
    </location>
    <ligand>
        <name>Ni(2+)</name>
        <dbReference type="ChEBI" id="CHEBI:49786"/>
        <note>for nickel-dependent acireductone dioxygenase activity</note>
    </ligand>
</feature>
<feature type="region of interest" description="Disordered" evidence="18">
    <location>
        <begin position="2645"/>
        <end position="2951"/>
    </location>
</feature>
<dbReference type="InterPro" id="IPR008928">
    <property type="entry name" value="6-hairpin_glycosidase_sf"/>
</dbReference>
<feature type="binding site" evidence="14">
    <location>
        <position position="901"/>
    </location>
    <ligand>
        <name>Ni(2+)</name>
        <dbReference type="ChEBI" id="CHEBI:49786"/>
        <note>for nickel-dependent acireductone dioxygenase activity</note>
    </ligand>
</feature>
<feature type="compositionally biased region" description="Basic residues" evidence="18">
    <location>
        <begin position="2867"/>
        <end position="2876"/>
    </location>
</feature>
<feature type="compositionally biased region" description="Basic and acidic residues" evidence="18">
    <location>
        <begin position="2990"/>
        <end position="3004"/>
    </location>
</feature>
<dbReference type="SMART" id="SM00320">
    <property type="entry name" value="WD40"/>
    <property type="match status" value="7"/>
</dbReference>
<protein>
    <recommendedName>
        <fullName evidence="14">Acireductone dioxygenase</fullName>
    </recommendedName>
    <alternativeName>
        <fullName evidence="14">Acireductone dioxygenase (Fe(2+)-requiring)</fullName>
        <shortName evidence="14">ARD'</shortName>
        <shortName evidence="14">Fe-ARD</shortName>
        <ecNumber evidence="14">1.13.11.54</ecNumber>
    </alternativeName>
    <alternativeName>
        <fullName evidence="14">Acireductone dioxygenase (Ni(2+)-requiring)</fullName>
        <shortName evidence="14">ARD</shortName>
        <shortName evidence="14">Ni-ARD</shortName>
        <ecNumber evidence="14">1.13.11.53</ecNumber>
    </alternativeName>
</protein>
<dbReference type="InterPro" id="IPR001680">
    <property type="entry name" value="WD40_rpt"/>
</dbReference>
<feature type="active site" description="Proton acceptor" evidence="15">
    <location>
        <position position="1013"/>
    </location>
</feature>
<accession>A0A364NAM0</accession>
<feature type="binding site" evidence="14">
    <location>
        <position position="946"/>
    </location>
    <ligand>
        <name>Fe(2+)</name>
        <dbReference type="ChEBI" id="CHEBI:29033"/>
        <note>for iron-dependent acireductone dioxygenase activity</note>
    </ligand>
</feature>
<evidence type="ECO:0000256" key="11">
    <source>
        <dbReference type="ARBA" id="ARBA00023167"/>
    </source>
</evidence>
<keyword evidence="4 14" id="KW-0028">Amino-acid biosynthesis</keyword>
<evidence type="ECO:0000256" key="17">
    <source>
        <dbReference type="PROSITE-ProRule" id="PRU00221"/>
    </source>
</evidence>
<dbReference type="GO" id="GO:0005975">
    <property type="term" value="P:carbohydrate metabolic process"/>
    <property type="evidence" value="ECO:0007669"/>
    <property type="project" value="InterPro"/>
</dbReference>
<keyword evidence="2 14" id="KW-0963">Cytoplasm</keyword>
<feature type="region of interest" description="Disordered" evidence="18">
    <location>
        <begin position="94"/>
        <end position="139"/>
    </location>
</feature>
<feature type="region of interest" description="Disordered" evidence="18">
    <location>
        <begin position="2988"/>
        <end position="3065"/>
    </location>
</feature>
<dbReference type="EC" id="1.13.11.54" evidence="14"/>
<feature type="compositionally biased region" description="Low complexity" evidence="18">
    <location>
        <begin position="2788"/>
        <end position="2805"/>
    </location>
</feature>
<dbReference type="GO" id="GO:0005506">
    <property type="term" value="F:iron ion binding"/>
    <property type="evidence" value="ECO:0007669"/>
    <property type="project" value="UniProtKB-UniRule"/>
</dbReference>
<dbReference type="GO" id="GO:0004553">
    <property type="term" value="F:hydrolase activity, hydrolyzing O-glycosyl compounds"/>
    <property type="evidence" value="ECO:0007669"/>
    <property type="project" value="InterPro"/>
</dbReference>
<evidence type="ECO:0000256" key="6">
    <source>
        <dbReference type="ARBA" id="ARBA00022801"/>
    </source>
</evidence>
<evidence type="ECO:0000256" key="9">
    <source>
        <dbReference type="ARBA" id="ARBA00023004"/>
    </source>
</evidence>
<feature type="compositionally biased region" description="Basic and acidic residues" evidence="18">
    <location>
        <begin position="2819"/>
        <end position="2831"/>
    </location>
</feature>
<dbReference type="SUPFAM" id="SSF48208">
    <property type="entry name" value="Six-hairpin glycosidases"/>
    <property type="match status" value="1"/>
</dbReference>
<dbReference type="FunFam" id="2.60.120.10:FF:000079">
    <property type="entry name" value="1,2-dihydroxy-3-keto-5-methylthiopentene dioxygenase"/>
    <property type="match status" value="1"/>
</dbReference>
<dbReference type="CDD" id="cd18833">
    <property type="entry name" value="GH43_PcXyl-like"/>
    <property type="match status" value="1"/>
</dbReference>
<evidence type="ECO:0000256" key="7">
    <source>
        <dbReference type="ARBA" id="ARBA00022964"/>
    </source>
</evidence>
<dbReference type="Pfam" id="PF00400">
    <property type="entry name" value="WD40"/>
    <property type="match status" value="3"/>
</dbReference>
<feature type="repeat" description="WD" evidence="17">
    <location>
        <begin position="564"/>
        <end position="586"/>
    </location>
</feature>
<keyword evidence="17" id="KW-0853">WD repeat</keyword>
<keyword evidence="11 14" id="KW-0486">Methionine biosynthesis</keyword>
<dbReference type="InterPro" id="IPR014710">
    <property type="entry name" value="RmlC-like_jellyroll"/>
</dbReference>
<keyword evidence="12 14" id="KW-0539">Nucleus</keyword>
<feature type="region of interest" description="Disordered" evidence="18">
    <location>
        <begin position="1"/>
        <end position="26"/>
    </location>
</feature>
<dbReference type="PROSITE" id="PS50294">
    <property type="entry name" value="WD_REPEATS_REGION"/>
    <property type="match status" value="1"/>
</dbReference>
<dbReference type="Gene3D" id="1.50.10.10">
    <property type="match status" value="1"/>
</dbReference>
<dbReference type="InterPro" id="IPR006710">
    <property type="entry name" value="Glyco_hydro_43"/>
</dbReference>
<reference evidence="22" key="1">
    <citation type="submission" date="2018-05" db="EMBL/GenBank/DDBJ databases">
        <title>Draft genome sequence of Stemphylium lycopersici strain CIDEFI 213.</title>
        <authorList>
            <person name="Medina R."/>
            <person name="Franco M.E.E."/>
            <person name="Lucentini C.G."/>
            <person name="Saparrat M.C.N."/>
            <person name="Balatti P.A."/>
        </authorList>
    </citation>
    <scope>NUCLEOTIDE SEQUENCE [LARGE SCALE GENOMIC DNA]</scope>
    <source>
        <strain evidence="22">CIDEFI 213</strain>
    </source>
</reference>
<dbReference type="Pfam" id="PF04616">
    <property type="entry name" value="Glyco_hydro_43"/>
    <property type="match status" value="1"/>
</dbReference>
<dbReference type="Gene3D" id="2.60.120.200">
    <property type="match status" value="1"/>
</dbReference>
<feature type="compositionally biased region" description="Gly residues" evidence="18">
    <location>
        <begin position="2648"/>
        <end position="2658"/>
    </location>
</feature>
<dbReference type="SUPFAM" id="SSF50978">
    <property type="entry name" value="WD40 repeat-like"/>
    <property type="match status" value="1"/>
</dbReference>
<dbReference type="InterPro" id="IPR036322">
    <property type="entry name" value="WD40_repeat_dom_sf"/>
</dbReference>
<dbReference type="SUPFAM" id="SSF51182">
    <property type="entry name" value="RmlC-like cupins"/>
    <property type="match status" value="1"/>
</dbReference>
<gene>
    <name evidence="14" type="primary">ADI1</name>
    <name evidence="21" type="ORF">DDE83_002328</name>
</gene>
<dbReference type="InterPro" id="IPR023296">
    <property type="entry name" value="Glyco_hydro_beta-prop_sf"/>
</dbReference>
<comment type="similarity">
    <text evidence="14">Belongs to the acireductone dioxygenase (ARD) family.</text>
</comment>
<feature type="binding site" evidence="14">
    <location>
        <position position="903"/>
    </location>
    <ligand>
        <name>Fe(2+)</name>
        <dbReference type="ChEBI" id="CHEBI:29033"/>
        <note>for iron-dependent acireductone dioxygenase activity</note>
    </ligand>
</feature>
<evidence type="ECO:0000256" key="12">
    <source>
        <dbReference type="ARBA" id="ARBA00023242"/>
    </source>
</evidence>
<feature type="binding site" evidence="14">
    <location>
        <position position="907"/>
    </location>
    <ligand>
        <name>Ni(2+)</name>
        <dbReference type="ChEBI" id="CHEBI:49786"/>
        <note>for nickel-dependent acireductone dioxygenase activity</note>
    </ligand>
</feature>
<evidence type="ECO:0000256" key="1">
    <source>
        <dbReference type="ARBA" id="ARBA00009865"/>
    </source>
</evidence>
<evidence type="ECO:0000256" key="4">
    <source>
        <dbReference type="ARBA" id="ARBA00022605"/>
    </source>
</evidence>
<dbReference type="Gene3D" id="1.20.5.300">
    <property type="match status" value="1"/>
</dbReference>
<dbReference type="EMBL" id="QGDH01000023">
    <property type="protein sequence ID" value="RAR14378.1"/>
    <property type="molecule type" value="Genomic_DNA"/>
</dbReference>
<dbReference type="Gene3D" id="2.115.10.20">
    <property type="entry name" value="Glycosyl hydrolase domain, family 43"/>
    <property type="match status" value="1"/>
</dbReference>
<feature type="compositionally biased region" description="Basic and acidic residues" evidence="18">
    <location>
        <begin position="2942"/>
        <end position="2951"/>
    </location>
</feature>
<dbReference type="GO" id="GO:0019509">
    <property type="term" value="P:L-methionine salvage from methylthioadenosine"/>
    <property type="evidence" value="ECO:0007669"/>
    <property type="project" value="UniProtKB-UniRule"/>
</dbReference>
<evidence type="ECO:0000256" key="16">
    <source>
        <dbReference type="PIRSR" id="PIRSR606710-2"/>
    </source>
</evidence>
<evidence type="ECO:0000256" key="15">
    <source>
        <dbReference type="PIRSR" id="PIRSR606710-1"/>
    </source>
</evidence>
<comment type="catalytic activity">
    <reaction evidence="14">
        <text>1,2-dihydroxy-5-(methylsulfanyl)pent-1-en-3-one + O2 = 3-(methylsulfanyl)propanoate + CO + formate + 2 H(+)</text>
        <dbReference type="Rhea" id="RHEA:14161"/>
        <dbReference type="ChEBI" id="CHEBI:15378"/>
        <dbReference type="ChEBI" id="CHEBI:15379"/>
        <dbReference type="ChEBI" id="CHEBI:15740"/>
        <dbReference type="ChEBI" id="CHEBI:17245"/>
        <dbReference type="ChEBI" id="CHEBI:49016"/>
        <dbReference type="ChEBI" id="CHEBI:49252"/>
        <dbReference type="EC" id="1.13.11.53"/>
    </reaction>
</comment>
<dbReference type="InterPro" id="IPR013320">
    <property type="entry name" value="ConA-like_dom_sf"/>
</dbReference>
<evidence type="ECO:0000256" key="5">
    <source>
        <dbReference type="ARBA" id="ARBA00022723"/>
    </source>
</evidence>
<comment type="similarity">
    <text evidence="1">Belongs to the glycosyl hydrolase 43 family.</text>
</comment>
<dbReference type="GO" id="GO:0005634">
    <property type="term" value="C:nucleus"/>
    <property type="evidence" value="ECO:0007669"/>
    <property type="project" value="UniProtKB-SubCell"/>
</dbReference>
<evidence type="ECO:0000256" key="8">
    <source>
        <dbReference type="ARBA" id="ARBA00023002"/>
    </source>
</evidence>
<dbReference type="InterPro" id="IPR041542">
    <property type="entry name" value="GH43_C2"/>
</dbReference>
<comment type="caution">
    <text evidence="21">The sequence shown here is derived from an EMBL/GenBank/DDBJ whole genome shotgun (WGS) entry which is preliminary data.</text>
</comment>
<dbReference type="EC" id="1.13.11.53" evidence="14"/>
<organism evidence="21 22">
    <name type="scientific">Stemphylium lycopersici</name>
    <name type="common">Tomato gray leaf spot disease fungus</name>
    <name type="synonym">Thyrospora lycopersici</name>
    <dbReference type="NCBI Taxonomy" id="183478"/>
    <lineage>
        <taxon>Eukaryota</taxon>
        <taxon>Fungi</taxon>
        <taxon>Dikarya</taxon>
        <taxon>Ascomycota</taxon>
        <taxon>Pezizomycotina</taxon>
        <taxon>Dothideomycetes</taxon>
        <taxon>Pleosporomycetidae</taxon>
        <taxon>Pleosporales</taxon>
        <taxon>Pleosporineae</taxon>
        <taxon>Pleosporaceae</taxon>
        <taxon>Stemphylium</taxon>
    </lineage>
</organism>
<name>A0A364NAM0_STELY</name>
<dbReference type="GO" id="GO:0016151">
    <property type="term" value="F:nickel cation binding"/>
    <property type="evidence" value="ECO:0007669"/>
    <property type="project" value="UniProtKB-UniRule"/>
</dbReference>
<evidence type="ECO:0000256" key="18">
    <source>
        <dbReference type="SAM" id="MobiDB-lite"/>
    </source>
</evidence>
<keyword evidence="5 14" id="KW-0479">Metal-binding</keyword>
<evidence type="ECO:0000256" key="14">
    <source>
        <dbReference type="HAMAP-Rule" id="MF_03154"/>
    </source>
</evidence>
<dbReference type="GO" id="GO:0005737">
    <property type="term" value="C:cytoplasm"/>
    <property type="evidence" value="ECO:0007669"/>
    <property type="project" value="UniProtKB-SubCell"/>
</dbReference>
<dbReference type="STRING" id="183478.A0A364NAM0"/>
<dbReference type="PROSITE" id="PS50082">
    <property type="entry name" value="WD_REPEATS_2"/>
    <property type="match status" value="2"/>
</dbReference>
<feature type="region of interest" description="Disordered" evidence="18">
    <location>
        <begin position="2395"/>
        <end position="2424"/>
    </location>
</feature>
<feature type="binding site" evidence="14">
    <location>
        <position position="901"/>
    </location>
    <ligand>
        <name>Fe(2+)</name>
        <dbReference type="ChEBI" id="CHEBI:29033"/>
        <note>for iron-dependent acireductone dioxygenase activity</note>
    </ligand>
</feature>
<dbReference type="PANTHER" id="PTHR15653:SF0">
    <property type="entry name" value="CONNECTOR OF KINASE TO AP-1, ISOFORM E"/>
    <property type="match status" value="1"/>
</dbReference>
<keyword evidence="10" id="KW-0175">Coiled coil</keyword>
<dbReference type="InterPro" id="IPR027496">
    <property type="entry name" value="ARD_euk"/>
</dbReference>
<dbReference type="InterPro" id="IPR011051">
    <property type="entry name" value="RmlC_Cupin_sf"/>
</dbReference>
<feature type="binding site" evidence="14">
    <location>
        <position position="903"/>
    </location>
    <ligand>
        <name>Ni(2+)</name>
        <dbReference type="ChEBI" id="CHEBI:49786"/>
        <note>for nickel-dependent acireductone dioxygenase activity</note>
    </ligand>
</feature>
<dbReference type="CDD" id="cd02232">
    <property type="entry name" value="cupin_ARD"/>
    <property type="match status" value="1"/>
</dbReference>
<feature type="compositionally biased region" description="Polar residues" evidence="18">
    <location>
        <begin position="276"/>
        <end position="295"/>
    </location>
</feature>
<evidence type="ECO:0000256" key="10">
    <source>
        <dbReference type="ARBA" id="ARBA00023054"/>
    </source>
</evidence>
<feature type="compositionally biased region" description="Basic and acidic residues" evidence="18">
    <location>
        <begin position="379"/>
        <end position="389"/>
    </location>
</feature>
<dbReference type="CDD" id="cd00200">
    <property type="entry name" value="WD40"/>
    <property type="match status" value="1"/>
</dbReference>
<comment type="cofactor">
    <cofactor evidence="14">
        <name>Fe(2+)</name>
        <dbReference type="ChEBI" id="CHEBI:29033"/>
    </cofactor>
    <cofactor evidence="14">
        <name>Ni(2+)</name>
        <dbReference type="ChEBI" id="CHEBI:49786"/>
    </cofactor>
    <text evidence="14">Binds either 1 Fe or Ni cation per monomer. Iron-binding promotes an acireductone dioxygenase reaction producing 2-keto-4-methylthiobutyrate, while nickel-binding promotes an acireductone dioxygenase reaction producing 3-(methylsulfanyl)propanoate.</text>
</comment>
<dbReference type="GO" id="GO:0010309">
    <property type="term" value="F:acireductone dioxygenase [iron(II)-requiring] activity"/>
    <property type="evidence" value="ECO:0007669"/>
    <property type="project" value="UniProtKB-UniRule"/>
</dbReference>
<evidence type="ECO:0000259" key="19">
    <source>
        <dbReference type="Pfam" id="PF08232"/>
    </source>
</evidence>
<dbReference type="Gene3D" id="2.60.120.10">
    <property type="entry name" value="Jelly Rolls"/>
    <property type="match status" value="1"/>
</dbReference>
<feature type="binding site" evidence="14">
    <location>
        <position position="907"/>
    </location>
    <ligand>
        <name>Fe(2+)</name>
        <dbReference type="ChEBI" id="CHEBI:29033"/>
        <note>for iron-dependent acireductone dioxygenase activity</note>
    </ligand>
</feature>
<dbReference type="HAMAP" id="MF_03154">
    <property type="entry name" value="Salvage_MtnD_euk"/>
    <property type="match status" value="1"/>
</dbReference>
<feature type="region of interest" description="Disordered" evidence="18">
    <location>
        <begin position="584"/>
        <end position="619"/>
    </location>
</feature>
<dbReference type="Pfam" id="PF03079">
    <property type="entry name" value="ARD"/>
    <property type="match status" value="1"/>
</dbReference>
<evidence type="ECO:0000256" key="13">
    <source>
        <dbReference type="ARBA" id="ARBA00023295"/>
    </source>
</evidence>
<dbReference type="SUPFAM" id="SSF75005">
    <property type="entry name" value="Arabinanase/levansucrase/invertase"/>
    <property type="match status" value="1"/>
</dbReference>
<feature type="compositionally biased region" description="Basic and acidic residues" evidence="18">
    <location>
        <begin position="2395"/>
        <end position="2418"/>
    </location>
</feature>
<keyword evidence="3 14" id="KW-0533">Nickel</keyword>
<feature type="region of interest" description="Disordered" evidence="18">
    <location>
        <begin position="701"/>
        <end position="728"/>
    </location>
</feature>
<keyword evidence="22" id="KW-1185">Reference proteome</keyword>
<dbReference type="InterPro" id="IPR012341">
    <property type="entry name" value="6hp_glycosidase-like_sf"/>
</dbReference>
<keyword evidence="6" id="KW-0378">Hydrolase</keyword>
<keyword evidence="9 14" id="KW-0408">Iron</keyword>
<comment type="pathway">
    <text evidence="14">Amino-acid biosynthesis; L-methionine biosynthesis via salvage pathway; L-methionine from S-methyl-5-thio-alpha-D-ribose 1-phosphate: step 5/6.</text>
</comment>
<feature type="active site" description="Proton donor" evidence="15">
    <location>
        <position position="1171"/>
    </location>
</feature>
<feature type="site" description="Important for catalytic activity, responsible for pKa modulation of the active site Glu and correct orientation of both the proton donor and substrate" evidence="16">
    <location>
        <position position="1123"/>
    </location>
</feature>
<feature type="domain" description="Beta-xylosidase C-terminal Concanavalin A-like" evidence="20">
    <location>
        <begin position="1316"/>
        <end position="1522"/>
    </location>
</feature>
<feature type="region of interest" description="Disordered" evidence="18">
    <location>
        <begin position="224"/>
        <end position="298"/>
    </location>
</feature>
<dbReference type="GO" id="GO:0010308">
    <property type="term" value="F:acireductone dioxygenase (Ni2+-requiring) activity"/>
    <property type="evidence" value="ECO:0007669"/>
    <property type="project" value="UniProtKB-UniRule"/>
</dbReference>
<feature type="compositionally biased region" description="Polar residues" evidence="18">
    <location>
        <begin position="241"/>
        <end position="253"/>
    </location>
</feature>
<dbReference type="InterPro" id="IPR051488">
    <property type="entry name" value="WD_repeat_striatin"/>
</dbReference>
<dbReference type="SUPFAM" id="SSF49899">
    <property type="entry name" value="Concanavalin A-like lectins/glucanases"/>
    <property type="match status" value="1"/>
</dbReference>
<evidence type="ECO:0000313" key="22">
    <source>
        <dbReference type="Proteomes" id="UP000249619"/>
    </source>
</evidence>
<dbReference type="InterPro" id="IPR013258">
    <property type="entry name" value="Striatin_N"/>
</dbReference>
<feature type="region of interest" description="Disordered" evidence="18">
    <location>
        <begin position="314"/>
        <end position="405"/>
    </location>
</feature>
<feature type="compositionally biased region" description="Basic and acidic residues" evidence="18">
    <location>
        <begin position="115"/>
        <end position="127"/>
    </location>
</feature>
<dbReference type="InterPro" id="IPR004313">
    <property type="entry name" value="ARD"/>
</dbReference>
<comment type="subcellular location">
    <subcellularLocation>
        <location evidence="14">Cytoplasm</location>
    </subcellularLocation>
    <subcellularLocation>
        <location evidence="14">Nucleus</location>
    </subcellularLocation>
</comment>
<evidence type="ECO:0000256" key="3">
    <source>
        <dbReference type="ARBA" id="ARBA00022596"/>
    </source>
</evidence>
<feature type="compositionally biased region" description="Low complexity" evidence="18">
    <location>
        <begin position="390"/>
        <end position="405"/>
    </location>
</feature>
<dbReference type="PANTHER" id="PTHR15653">
    <property type="entry name" value="STRIATIN"/>
    <property type="match status" value="1"/>
</dbReference>
<evidence type="ECO:0000259" key="20">
    <source>
        <dbReference type="Pfam" id="PF17851"/>
    </source>
</evidence>
<keyword evidence="13" id="KW-0326">Glycosidase</keyword>
<comment type="catalytic activity">
    <reaction evidence="14">
        <text>1,2-dihydroxy-5-(methylsulfanyl)pent-1-en-3-one + O2 = 4-methylsulfanyl-2-oxobutanoate + formate + 2 H(+)</text>
        <dbReference type="Rhea" id="RHEA:24504"/>
        <dbReference type="ChEBI" id="CHEBI:15378"/>
        <dbReference type="ChEBI" id="CHEBI:15379"/>
        <dbReference type="ChEBI" id="CHEBI:15740"/>
        <dbReference type="ChEBI" id="CHEBI:16723"/>
        <dbReference type="ChEBI" id="CHEBI:49252"/>
        <dbReference type="EC" id="1.13.11.54"/>
    </reaction>
</comment>
<feature type="domain" description="Striatin N-terminal" evidence="19">
    <location>
        <begin position="29"/>
        <end position="180"/>
    </location>
</feature>
<dbReference type="Pfam" id="PF17851">
    <property type="entry name" value="GH43_C2"/>
    <property type="match status" value="1"/>
</dbReference>
<dbReference type="UniPathway" id="UPA00904">
    <property type="reaction ID" value="UER00878"/>
</dbReference>
<feature type="compositionally biased region" description="Low complexity" evidence="18">
    <location>
        <begin position="2745"/>
        <end position="2756"/>
    </location>
</feature>
<feature type="compositionally biased region" description="Gly residues" evidence="18">
    <location>
        <begin position="10"/>
        <end position="20"/>
    </location>
</feature>
<feature type="compositionally biased region" description="Polar residues" evidence="18">
    <location>
        <begin position="608"/>
        <end position="619"/>
    </location>
</feature>
<keyword evidence="8 14" id="KW-0560">Oxidoreductase</keyword>
<proteinExistence type="inferred from homology"/>
<keyword evidence="7 14" id="KW-0223">Dioxygenase</keyword>
<sequence length="3075" mass="336938">MAWQSPSAMNGGGANGGGDGNAPAGTEYTLQGVMRFLQLEWHNHERARNAWDIERAEMKAKIAKQEGEVRSAKKLNDQLNKHIRMLEQALTNERKKKAEAAGAGAGAGSGSQAVADDKADPKGKKSGMDPTKPLNKKHNSFLDVDSELLDSSEADRDSLREKSKLYLTKCVEEITYLLTPLPQPASQQQNLQTLANGTGFLNHADASMEDIYLQQHRQRLQSHLPTIPGTSMPNHQPPSIPATSELQSLASQHQIHHAPHMAREPSHQQPLPPTPNMNQELLGQQRQPPNQQHYTSVPEEQVEKVTHAFDSEGRQIPGREGEASGSEQPADQEKESDDWIFDPAAEGAQEGPPRRPDTEEFPSANSIPAKSPPRPVKRASKDHVRRLSNDQKAQQAAAQSAAKADPQSFKVRFALRGHLDVVRSVIFTGGGSPSEPEICTAGDDGMIKRWMIPASYANQHSMNNDLDIQPFWSHRGHEGAVTSLAACPASAHFATGGRVSGDGWIFSGGQDATIRVWERGRVDPKATLEGHTDAVWTVCVLPATCGTVFGADCSKYGGADRVILASGSADGTIKIWAVSAPPQLVSPQTGSRRGVGGSRRHSVTSGSNHPSSPQPSIATTTPFHYMLIHTIERDTHPSPTCISPLSPTGENFVVSFTDASILVFDTRTGEELIGMASNESYDGTPATGITSVVTSSQYLEGASQEAGRGGSEEEGIHGPTGSNSGGGLEGVIISGHEDHLIRFFDANSGQCTYSMLAHPAAISSLSLSKDGREAVSAGHDASIRFWSLDKRICTQEITAHRIMRGEGVCSVVWSQDGRLVVSAGGDGIVKGDQRQPHDSGRSVDPDYLEKLGVVYHSVPDVSGVDEIATARNYKNRDEVTVSPEKMGDIYEEKVKSFFHEHLHEDEEIRYILDGAGYFDVRSEGDDWVRIWLEKGDLIILPSGIYHRFTTDEKNYTKAMRLFKDEPKWTPLNRGQETDENQYRKDATKNISYNNPILPGWHSDPSCVFVAELDSTTFCTTSSFMAFPGNPIFASKDLINWKLASNALSRVAQLPEIRTATSQQFAGMFANTLRYHKGQFYLISSWVNTDSEGIKFVLNTATDPFDDRSWTNLKEMEAPGYTIDPDVFFDDDGSVVVASSGAPIIACYLDLTTGNFSEPWSLWNGTGGANAEGPHLYKKDGYYYLLIAEGGTQIGHSATMARSKTLNGIWEPMPHNPLVSNKGADEYFQTVGHADLFQDASGNWWGVALSTRGGPVLYNESIFPMGRETVLYPISWPEGDWPVADQVRGRMSGPLPQQMPLDSTLGEGPAVGNSESIDFDPDSDIPRNWLFWRAPFDDSFFQVSPRDHPNTLQLIASRANLTGDAAFNASHEGLTGVFRRQEHTFFNYTVNLHLGFGTAAGDELGVSNFLNQDQHVDLGIVYLQRNRPNSSLEPHLRFRTNSVRAPMPEEVMAPVPAAWCKEESLRFRISPRNESVYAFFVAPAGRLHEEKLFVEYSTALIAGDGAGTGGLLGVYATTNGNHNHTFDGYVGRWRYEPVAQKIEYNVTIESHTLTMVKFNSGLLAAWTWSTGAYAFVDYGNVYPAKYSIGETTKVGDLNYDNTTSITLSPTHPIVTLDYGTEVAGFPFFVTSESDASAQIEVKYSESFVGILRSNSDGPWTFSNGLSNTWRVETFNITGTGYTESFFVQGGQRWQTVRLLTNHSLTIESAGFRSTSEHAEVDELPGYMETDNDVYNKVFELGGRNVQVACIDAGNAPSTWEVTRDGALIRGQASAQSSEGVLLNPANYTMEFDTKIVRGGTGWRVAASFQPKGPYFVLTSSYPEGNTFSNTNRTLLPSNTLIFNGGWSLVNQTTLETPANVYYPLNISVEEGRWYRISTTIKEDGYSICLDGKELALIPLYTPIASHPFDPVSGPAIAGSWGFGGFQDQIAVVSNVSVEASNGTVVYKNDMKSEDILAEYAVAPLDHSVCLDGAKRDRLVWTGDFYHTVRVLAQSSARWDYILGSIGYIFSFPSPSGSLAGLVQKSPRLGTRPEYGAADPASAALIDYQDLFLTSIGEYYRYTGDARSLKPYWDDIKALVHARLAFIDPYSGLVANSAEVPLTFSFLGPPNGTYVTAILAYALNHVTPIALALEDMETASLCSDTATKLLAAINDRLWNPELGTYSLSIDSPGNYSITSIAWSILSGAANSTQASSSIAKLADLRYGPGYKSYNYDAESDDYQLAPNPSGFLLEALFQAYHKYGSDSEEAISHLLDGLWGAMVNDDLYYSGAAWEYVKPDGSPGIDDYTSLAHPWGAAPTYVLPEYLLGIAPMTPGSRPPQANMTPAEEQVINMKRKHRGTGVGRPFYLTGMKYVDEIDLAKSDSEGDERAAAKKKSTKTTFSNIMGEAQKGYKDHISMEKKRKEREKIEEYERTHERPEPLQQQQQQRVENALPSLIDLQRVNQALLDGTAFRSDSYRPFNTHRPASPYRPKHSHLPTHITQPITASNLNAILSGKNPRHNLSKKENYTSVSLCAHIDFSVAWSPSDPENRHGTFKPSFAHFSSPSPWAEHAHCSDPDIVTLVKKLSSRIVHRFGELENARLTPWDRRDGLEPRRPPPLARVEREVQNMYSQLHRGRRDAVVEKMEAVREGQAENVRVQARMERERGGVARGADGGGLGEQVMNMDKRGRKGKKPRQIAEEKVRRNRERKGLVGGVKRGPEPVDRYQVTKKGGGKQKGKEATESSKAAKPSRPVLEPLSSDDDSDSSAAGFAGEGEAVVQKQATSTRVTRSKASRLTEEERAQLACISQAAQEEAKQNAQAEAEAAITASPSRSVTPPIDIKEDELHDEVAAVERGIPANQALAIAQPISESKKRKSPPATGALSHTTTHKAKKRKASPISDENQTPKKKGRKLYKSAAVIEESDDEADYPLPEASAKTAESDPRQEWEAEAEGLFEKAQQQQEKREEEREVAVEKGEEVVVDESIKVVDEGEVVGNAEGGETVKAVQVERSAEKERTATAEEGARSVADGAETMTVPKSNLVLETASPISVVPKGSKRKSPFPNQEEDDEARTESPSSRPIKKAKKALVLLAKKG</sequence>
<dbReference type="Gene3D" id="2.130.10.10">
    <property type="entry name" value="YVTN repeat-like/Quinoprotein amine dehydrogenase"/>
    <property type="match status" value="2"/>
</dbReference>
<dbReference type="Proteomes" id="UP000249619">
    <property type="component" value="Unassembled WGS sequence"/>
</dbReference>
<feature type="repeat" description="WD" evidence="17">
    <location>
        <begin position="755"/>
        <end position="796"/>
    </location>
</feature>
<dbReference type="Pfam" id="PF08232">
    <property type="entry name" value="Striatin"/>
    <property type="match status" value="1"/>
</dbReference>
<evidence type="ECO:0000256" key="2">
    <source>
        <dbReference type="ARBA" id="ARBA00022490"/>
    </source>
</evidence>